<evidence type="ECO:0000313" key="2">
    <source>
        <dbReference type="EMBL" id="EDR26086.1"/>
    </source>
</evidence>
<feature type="transmembrane region" description="Helical" evidence="1">
    <location>
        <begin position="91"/>
        <end position="113"/>
    </location>
</feature>
<dbReference type="OrthoDB" id="29475at2759"/>
<feature type="transmembrane region" description="Helical" evidence="1">
    <location>
        <begin position="237"/>
        <end position="261"/>
    </location>
</feature>
<feature type="transmembrane region" description="Helical" evidence="1">
    <location>
        <begin position="353"/>
        <end position="375"/>
    </location>
</feature>
<keyword evidence="1" id="KW-0472">Membrane</keyword>
<proteinExistence type="predicted"/>
<name>B0EH93_ENTDS</name>
<dbReference type="RefSeq" id="XP_001737581.1">
    <property type="nucleotide sequence ID" value="XM_001737529.1"/>
</dbReference>
<keyword evidence="1" id="KW-0812">Transmembrane</keyword>
<accession>B0EH93</accession>
<dbReference type="Proteomes" id="UP000008076">
    <property type="component" value="Unassembled WGS sequence"/>
</dbReference>
<feature type="transmembrane region" description="Helical" evidence="1">
    <location>
        <begin position="12"/>
        <end position="31"/>
    </location>
</feature>
<feature type="transmembrane region" description="Helical" evidence="1">
    <location>
        <begin position="281"/>
        <end position="308"/>
    </location>
</feature>
<gene>
    <name evidence="2" type="ORF">EDI_023490</name>
</gene>
<feature type="transmembrane region" description="Helical" evidence="1">
    <location>
        <begin position="37"/>
        <end position="59"/>
    </location>
</feature>
<feature type="transmembrane region" description="Helical" evidence="1">
    <location>
        <begin position="198"/>
        <end position="216"/>
    </location>
</feature>
<dbReference type="GeneID" id="5882623"/>
<feature type="transmembrane region" description="Helical" evidence="1">
    <location>
        <begin position="133"/>
        <end position="151"/>
    </location>
</feature>
<keyword evidence="3" id="KW-1185">Reference proteome</keyword>
<reference evidence="3" key="1">
    <citation type="submission" date="2007-12" db="EMBL/GenBank/DDBJ databases">
        <title>Annotation of Entamoeba dispar SAW760.</title>
        <authorList>
            <person name="Lorenzi H."/>
            <person name="Inman J."/>
            <person name="Schobel S."/>
            <person name="Amedeo P."/>
            <person name="Caler E."/>
        </authorList>
    </citation>
    <scope>NUCLEOTIDE SEQUENCE [LARGE SCALE GENOMIC DNA]</scope>
    <source>
        <strain evidence="3">ATCC PRA-260 / SAW760</strain>
    </source>
</reference>
<evidence type="ECO:0000313" key="3">
    <source>
        <dbReference type="Proteomes" id="UP000008076"/>
    </source>
</evidence>
<evidence type="ECO:0000256" key="1">
    <source>
        <dbReference type="SAM" id="Phobius"/>
    </source>
</evidence>
<dbReference type="VEuPathDB" id="AmoebaDB:EDI_023490"/>
<keyword evidence="1" id="KW-1133">Transmembrane helix</keyword>
<sequence length="419" mass="47139">MSISDLKIWISLYYKNVLMLVGPELIITPLALKYATTYYGCFLIFIALLISFLTVWLTYKLNLKAQFDSIYEIAWRFGGNSLRTFTKVVQLIYNLVQVSIYVTLISALLEFLLNHARGETHGLLMTSNEVLKISIHFIVFILSILSFSPLISKLSVHSRVLSVIAYILLLISSIAHFIHFKLNPDYESIKENLKVPNYTFGDGFSIFPYFICIFATHNNLPLVSPSINASPNVKFSALLAALLTIGVYAILYGSFVYNTLFSETHAIPLLFYPSNFYDTNNILFTIDVFVACLFISTFFLAVPSLFTFIHDLIDEQFFSEWQPSLIRRAVICLIFTSFAGMLSALFWMDDIQIAFNGAVCGVIMIYFIPGIVSFVYGGKIKVISLIVVVLGIIWFAIGIVYVALSLVLGVSDTIANARL</sequence>
<protein>
    <recommendedName>
        <fullName evidence="4">Amino acid transporter transmembrane domain-containing protein</fullName>
    </recommendedName>
</protein>
<dbReference type="EMBL" id="DS549293">
    <property type="protein sequence ID" value="EDR26086.1"/>
    <property type="molecule type" value="Genomic_DNA"/>
</dbReference>
<feature type="transmembrane region" description="Helical" evidence="1">
    <location>
        <begin position="382"/>
        <end position="404"/>
    </location>
</feature>
<dbReference type="OMA" id="YGQTHAI"/>
<dbReference type="eggNOG" id="ENOG502RFKF">
    <property type="taxonomic scope" value="Eukaryota"/>
</dbReference>
<feature type="transmembrane region" description="Helical" evidence="1">
    <location>
        <begin position="329"/>
        <end position="347"/>
    </location>
</feature>
<evidence type="ECO:0008006" key="4">
    <source>
        <dbReference type="Google" id="ProtNLM"/>
    </source>
</evidence>
<organism evidence="3">
    <name type="scientific">Entamoeba dispar (strain ATCC PRA-260 / SAW760)</name>
    <dbReference type="NCBI Taxonomy" id="370354"/>
    <lineage>
        <taxon>Eukaryota</taxon>
        <taxon>Amoebozoa</taxon>
        <taxon>Evosea</taxon>
        <taxon>Archamoebae</taxon>
        <taxon>Mastigamoebida</taxon>
        <taxon>Entamoebidae</taxon>
        <taxon>Entamoeba</taxon>
    </lineage>
</organism>
<dbReference type="AlphaFoldDB" id="B0EH93"/>
<feature type="transmembrane region" description="Helical" evidence="1">
    <location>
        <begin position="160"/>
        <end position="178"/>
    </location>
</feature>
<dbReference type="KEGG" id="edi:EDI_023490"/>